<accession>A0AA89I755</accession>
<proteinExistence type="predicted"/>
<dbReference type="AlphaFoldDB" id="A0AA89I755"/>
<protein>
    <submittedName>
        <fullName evidence="1">Uncharacterized protein</fullName>
    </submittedName>
</protein>
<dbReference type="Proteomes" id="UP000050823">
    <property type="component" value="Unassembled WGS sequence"/>
</dbReference>
<sequence length="65" mass="5874">MTAIGGIVSGITTGAEGAVAGTVVEPGGGTVVGGIGGVTVGVVGGSVTGFVTGIAATTTADDFYD</sequence>
<evidence type="ECO:0000313" key="1">
    <source>
        <dbReference type="EMBL" id="KRM22322.1"/>
    </source>
</evidence>
<dbReference type="RefSeq" id="WP_057908307.1">
    <property type="nucleotide sequence ID" value="NZ_AYZB01000035.1"/>
</dbReference>
<dbReference type="EMBL" id="AYZB01000035">
    <property type="protein sequence ID" value="KRM22322.1"/>
    <property type="molecule type" value="Genomic_DNA"/>
</dbReference>
<gene>
    <name evidence="1" type="ORF">FC90_GL000923</name>
</gene>
<name>A0AA89I755_9LACO</name>
<evidence type="ECO:0000313" key="2">
    <source>
        <dbReference type="Proteomes" id="UP000050823"/>
    </source>
</evidence>
<organism evidence="1 2">
    <name type="scientific">Latilactobacillus graminis DSM 20719</name>
    <dbReference type="NCBI Taxonomy" id="1423752"/>
    <lineage>
        <taxon>Bacteria</taxon>
        <taxon>Bacillati</taxon>
        <taxon>Bacillota</taxon>
        <taxon>Bacilli</taxon>
        <taxon>Lactobacillales</taxon>
        <taxon>Lactobacillaceae</taxon>
        <taxon>Latilactobacillus</taxon>
    </lineage>
</organism>
<reference evidence="1 2" key="1">
    <citation type="journal article" date="2015" name="Genome Announc.">
        <title>Expanding the biotechnology potential of lactobacilli through comparative genomics of 213 strains and associated genera.</title>
        <authorList>
            <person name="Sun Z."/>
            <person name="Harris H.M."/>
            <person name="McCann A."/>
            <person name="Guo C."/>
            <person name="Argimon S."/>
            <person name="Zhang W."/>
            <person name="Yang X."/>
            <person name="Jeffery I.B."/>
            <person name="Cooney J.C."/>
            <person name="Kagawa T.F."/>
            <person name="Liu W."/>
            <person name="Song Y."/>
            <person name="Salvetti E."/>
            <person name="Wrobel A."/>
            <person name="Rasinkangas P."/>
            <person name="Parkhill J."/>
            <person name="Rea M.C."/>
            <person name="O'Sullivan O."/>
            <person name="Ritari J."/>
            <person name="Douillard F.P."/>
            <person name="Paul Ross R."/>
            <person name="Yang R."/>
            <person name="Briner A.E."/>
            <person name="Felis G.E."/>
            <person name="de Vos W.M."/>
            <person name="Barrangou R."/>
            <person name="Klaenhammer T.R."/>
            <person name="Caufield P.W."/>
            <person name="Cui Y."/>
            <person name="Zhang H."/>
            <person name="O'Toole P.W."/>
        </authorList>
    </citation>
    <scope>NUCLEOTIDE SEQUENCE [LARGE SCALE GENOMIC DNA]</scope>
    <source>
        <strain evidence="1 2">DSM 20719</strain>
    </source>
</reference>
<comment type="caution">
    <text evidence="1">The sequence shown here is derived from an EMBL/GenBank/DDBJ whole genome shotgun (WGS) entry which is preliminary data.</text>
</comment>